<dbReference type="AlphaFoldDB" id="A0A0C2JKC9"/>
<dbReference type="EMBL" id="JWZT01002267">
    <property type="protein sequence ID" value="KII69848.1"/>
    <property type="molecule type" value="Genomic_DNA"/>
</dbReference>
<gene>
    <name evidence="2" type="ORF">RF11_13074</name>
</gene>
<keyword evidence="3" id="KW-1185">Reference proteome</keyword>
<protein>
    <submittedName>
        <fullName evidence="2">Uncharacterized protein</fullName>
    </submittedName>
</protein>
<proteinExistence type="predicted"/>
<organism evidence="2 3">
    <name type="scientific">Thelohanellus kitauei</name>
    <name type="common">Myxosporean</name>
    <dbReference type="NCBI Taxonomy" id="669202"/>
    <lineage>
        <taxon>Eukaryota</taxon>
        <taxon>Metazoa</taxon>
        <taxon>Cnidaria</taxon>
        <taxon>Myxozoa</taxon>
        <taxon>Myxosporea</taxon>
        <taxon>Bivalvulida</taxon>
        <taxon>Platysporina</taxon>
        <taxon>Myxobolidae</taxon>
        <taxon>Thelohanellus</taxon>
    </lineage>
</organism>
<evidence type="ECO:0000313" key="3">
    <source>
        <dbReference type="Proteomes" id="UP000031668"/>
    </source>
</evidence>
<sequence length="201" mass="22476">MSNNSSMSSKLSIYSKDWEKRYPIKEEKSDKYAFFCIPCGVKVSCTYSGVHSVIKHCNTIKHTTNVEKQTQGTEDKDSTGDETVESSFTSSISENTRGKQNSTTSQSSKNQRRSSAILSNPSGSGTRNIRKRFGTPKQDSEMKPDTNTHDNHKKVMALLTQCKIKYGIEFSEEFSKDFDLNTDENLSIAVKGIKEGKSKSN</sequence>
<reference evidence="2 3" key="1">
    <citation type="journal article" date="2014" name="Genome Biol. Evol.">
        <title>The genome of the myxosporean Thelohanellus kitauei shows adaptations to nutrient acquisition within its fish host.</title>
        <authorList>
            <person name="Yang Y."/>
            <person name="Xiong J."/>
            <person name="Zhou Z."/>
            <person name="Huo F."/>
            <person name="Miao W."/>
            <person name="Ran C."/>
            <person name="Liu Y."/>
            <person name="Zhang J."/>
            <person name="Feng J."/>
            <person name="Wang M."/>
            <person name="Wang M."/>
            <person name="Wang L."/>
            <person name="Yao B."/>
        </authorList>
    </citation>
    <scope>NUCLEOTIDE SEQUENCE [LARGE SCALE GENOMIC DNA]</scope>
    <source>
        <strain evidence="2">Wuqing</strain>
    </source>
</reference>
<feature type="compositionally biased region" description="Polar residues" evidence="1">
    <location>
        <begin position="116"/>
        <end position="127"/>
    </location>
</feature>
<comment type="caution">
    <text evidence="2">The sequence shown here is derived from an EMBL/GenBank/DDBJ whole genome shotgun (WGS) entry which is preliminary data.</text>
</comment>
<name>A0A0C2JKC9_THEKT</name>
<feature type="region of interest" description="Disordered" evidence="1">
    <location>
        <begin position="66"/>
        <end position="149"/>
    </location>
</feature>
<feature type="compositionally biased region" description="Basic and acidic residues" evidence="1">
    <location>
        <begin position="138"/>
        <end position="149"/>
    </location>
</feature>
<feature type="compositionally biased region" description="Polar residues" evidence="1">
    <location>
        <begin position="85"/>
        <end position="95"/>
    </location>
</feature>
<feature type="compositionally biased region" description="Low complexity" evidence="1">
    <location>
        <begin position="99"/>
        <end position="115"/>
    </location>
</feature>
<evidence type="ECO:0000313" key="2">
    <source>
        <dbReference type="EMBL" id="KII69848.1"/>
    </source>
</evidence>
<dbReference type="Proteomes" id="UP000031668">
    <property type="component" value="Unassembled WGS sequence"/>
</dbReference>
<accession>A0A0C2JKC9</accession>
<evidence type="ECO:0000256" key="1">
    <source>
        <dbReference type="SAM" id="MobiDB-lite"/>
    </source>
</evidence>